<reference evidence="1 2" key="1">
    <citation type="submission" date="2021-06" db="EMBL/GenBank/DDBJ databases">
        <authorList>
            <person name="Kallberg Y."/>
            <person name="Tangrot J."/>
            <person name="Rosling A."/>
        </authorList>
    </citation>
    <scope>NUCLEOTIDE SEQUENCE [LARGE SCALE GENOMIC DNA]</scope>
    <source>
        <strain evidence="1 2">120-4 pot B 10/14</strain>
    </source>
</reference>
<dbReference type="EMBL" id="CAJVQB010107820">
    <property type="protein sequence ID" value="CAG8851773.1"/>
    <property type="molecule type" value="Genomic_DNA"/>
</dbReference>
<feature type="non-terminal residue" evidence="1">
    <location>
        <position position="63"/>
    </location>
</feature>
<sequence>IIHEYISHTPAQFGGTRRIEVIAKEIFSDLFPKEFSSKKLDCSQKHQLNCQLYAEAVWKINHD</sequence>
<keyword evidence="2" id="KW-1185">Reference proteome</keyword>
<name>A0ABN7XB50_GIGMA</name>
<protein>
    <submittedName>
        <fullName evidence="1">15176_t:CDS:1</fullName>
    </submittedName>
</protein>
<gene>
    <name evidence="1" type="ORF">GMARGA_LOCUS40908</name>
</gene>
<proteinExistence type="predicted"/>
<organism evidence="1 2">
    <name type="scientific">Gigaspora margarita</name>
    <dbReference type="NCBI Taxonomy" id="4874"/>
    <lineage>
        <taxon>Eukaryota</taxon>
        <taxon>Fungi</taxon>
        <taxon>Fungi incertae sedis</taxon>
        <taxon>Mucoromycota</taxon>
        <taxon>Glomeromycotina</taxon>
        <taxon>Glomeromycetes</taxon>
        <taxon>Diversisporales</taxon>
        <taxon>Gigasporaceae</taxon>
        <taxon>Gigaspora</taxon>
    </lineage>
</organism>
<dbReference type="Proteomes" id="UP000789901">
    <property type="component" value="Unassembled WGS sequence"/>
</dbReference>
<evidence type="ECO:0000313" key="2">
    <source>
        <dbReference type="Proteomes" id="UP000789901"/>
    </source>
</evidence>
<accession>A0ABN7XB50</accession>
<evidence type="ECO:0000313" key="1">
    <source>
        <dbReference type="EMBL" id="CAG8851773.1"/>
    </source>
</evidence>
<comment type="caution">
    <text evidence="1">The sequence shown here is derived from an EMBL/GenBank/DDBJ whole genome shotgun (WGS) entry which is preliminary data.</text>
</comment>
<feature type="non-terminal residue" evidence="1">
    <location>
        <position position="1"/>
    </location>
</feature>